<dbReference type="GO" id="GO:0046872">
    <property type="term" value="F:metal ion binding"/>
    <property type="evidence" value="ECO:0007669"/>
    <property type="project" value="UniProtKB-KW"/>
</dbReference>
<dbReference type="InterPro" id="IPR007081">
    <property type="entry name" value="RNA_pol_Rpb1_5"/>
</dbReference>
<feature type="domain" description="RNA polymerase Rpb1" evidence="8">
    <location>
        <begin position="168"/>
        <end position="438"/>
    </location>
</feature>
<reference evidence="10" key="1">
    <citation type="journal article" date="2016" name="J. Plant Res.">
        <title>Plastid genome sequences of Gymnochlora stellata, Lotharella vacuolata, and Partenskyella glossopodia reveal remarkable structural conservation among chlorarachniophyte species.</title>
        <authorList>
            <person name="Suzuki S."/>
            <person name="Hirakawa Y."/>
            <person name="Kofuji R."/>
            <person name="Sugita M."/>
            <person name="Ishida K."/>
        </authorList>
    </citation>
    <scope>NUCLEOTIDE SEQUENCE</scope>
    <source>
        <strain evidence="10">CCMP2053</strain>
    </source>
</reference>
<keyword evidence="4" id="KW-0548">Nucleotidyltransferase</keyword>
<dbReference type="InterPro" id="IPR045867">
    <property type="entry name" value="DNA-dir_RpoC_beta_prime"/>
</dbReference>
<sequence length="1616" mass="188739">MKIIFFNHLFNKKKLRTLLLWCVIHKGQAYMLEFVENLKVLGFQYATKAGLSLGIDDLKTVFSKYKLIVDTNEELKIVQTQFQAGLLTEVEQSQYLIDNWQKISEILRQDISLRFKTTDKLNPIYMMAFSGARGNISQVRQLIGMRGLMSDPNGEVINLPIKSNFREGLTVTEYLISCYGARKGVVDTALRTATAGYLTRRLVDSVQHVIVSQLDCGTRNGVILTDLHKTDDLLLPLSNQIFGRITGSTIYHKNKIILKRNSQIDQKYSKIISNNFSKVFVRSSLNCKALNLTVCQLCYGWNLSHLKLVSLGEVIGVIAAQSIGEPGTQLTMRTFHTGGVFSGSVAGQIYAPFDGIIRYHTNLKGMKTITSLGANAFIVKQNSFIIIDPISINNTLKLFNNKINSKSKKCKILPYTLLFVKNNQEVKTSQLIAKISSITKKNQEFELPYIVKSKVDGELVISNSFKLNSSSTQNTKKKLWILYGKFYKSIFPLQFFPEHGDFINSGFPIASVRLINTFPSFLRINLVSKNPKKDFTFFNQKYQLIFSLENIFHNFCLDKIIEIEKTSFLYSKPSKVIEYKKVKRLKDLKSLNLMIKVPVLIGLNNYPINNKTKQINIFSKRYKKSGINKNYHTYLNQRQQDKLIWYPPESLPFIKSNYLIFYENIYPLNKKNHLNNYKSLYLKLFRTRSNFIKDNILYIKDLVINSSCVTSDYLFFYKIKIIKYNSINQFLVKSKNLVFYPKTKIRLLYNTSFSFLLDKIQVNNSLVSSVILRLNIFSKFLSLTQNRLERLNKMQTKISRKISQLEKFLILTNLVYSSKLENNSRILYQFNKFIKSFILFSKYKKRDIFINSLDISINSLFHSTKFIHFYVFYNNKLFYKILVKSLTSSAIEQNNNILLKNNFLLNATKKVEIIPLSVFRKFKYLFLSFNYQLKQNQHIKNYSINRQNLFSSTILFPKYFLNIKALNSLIYLSNFSYSSKKIMIFNNFLKSQGLILNSLSIPRFFLECSYLTKRLFFWSSINKRKINNFFYLSSSISHLEFDNISNYFCTRRLQNFSSIIYKNNFKSILSNNKNLLVRNFRYITLKYIKIIPKLYDIDYKNNLTYLNKKTSSFLFQQKQFELFTKNNYLSHNSNIDVCFLKKNKSTKLQFSCFYKLINISFYINIPVLTSFYLVKNQRLFNIVIKNKLLDYKPVSIVSKISKYSYSSLAKNISNSRLIKVKKFPSSLYIYFTSSFNHQLIKRELSRDYEELSINNRLFFSEKHMNWLNRWSDIVKISFHSPYTGDVIKNKFIKYSNMNFIYNRIMILTKKEKNTYSFFNYRNQSSIIFYSFYFISLAREQKILEKMDKLIDQMTLISPNKKIPISGQFIDINYPDFSIRKGKPLFAPTYGLFYSWNNDFITRNSPIMTLLYRKLQAGDIIQGIPKIENFFEARKIVKMTKNFYTNSVYLKISVLFNQFRRKLSINRAVKRSIAKIQKILIDGIMRVYCEQGISVSRKHFEIIIKQMTSRVKIIDGGETGLLEGELVSISKIEKINQSIYYKYLNYEPLILGITQASLKTDSFISSASFQETIRVLSQAAIENKIDFLSGLKENVILGKLIPGGTGIVINILSKFND</sequence>
<protein>
    <recommendedName>
        <fullName evidence="1">DNA-directed RNA polymerase</fullName>
        <ecNumber evidence="1">2.7.7.6</ecNumber>
    </recommendedName>
</protein>
<dbReference type="Gene3D" id="1.10.150.390">
    <property type="match status" value="1"/>
</dbReference>
<dbReference type="EC" id="2.7.7.6" evidence="1"/>
<feature type="domain" description="RNA polymerase Rpb1" evidence="9">
    <location>
        <begin position="88"/>
        <end position="166"/>
    </location>
</feature>
<dbReference type="InterPro" id="IPR012756">
    <property type="entry name" value="DNA-dir_RpoC2_beta_pp"/>
</dbReference>
<dbReference type="InterPro" id="IPR042102">
    <property type="entry name" value="RNA_pol_Rpb1_3_sf"/>
</dbReference>
<evidence type="ECO:0000259" key="8">
    <source>
        <dbReference type="Pfam" id="PF04998"/>
    </source>
</evidence>
<dbReference type="PANTHER" id="PTHR19376:SF68">
    <property type="entry name" value="DNA-DIRECTED RNA POLYMERASE SUBUNIT BETA"/>
    <property type="match status" value="1"/>
</dbReference>
<dbReference type="RefSeq" id="YP_009240388.1">
    <property type="nucleotide sequence ID" value="NC_029741.1"/>
</dbReference>
<dbReference type="GeneID" id="27110011"/>
<evidence type="ECO:0000256" key="7">
    <source>
        <dbReference type="ARBA" id="ARBA00023163"/>
    </source>
</evidence>
<evidence type="ECO:0000259" key="9">
    <source>
        <dbReference type="Pfam" id="PF05000"/>
    </source>
</evidence>
<keyword evidence="6" id="KW-0862">Zinc</keyword>
<dbReference type="EMBL" id="AP014947">
    <property type="protein sequence ID" value="BAU62522.1"/>
    <property type="molecule type" value="Genomic_DNA"/>
</dbReference>
<gene>
    <name evidence="10" type="primary">rpoC2</name>
</gene>
<dbReference type="GO" id="GO:0003899">
    <property type="term" value="F:DNA-directed RNA polymerase activity"/>
    <property type="evidence" value="ECO:0007669"/>
    <property type="project" value="UniProtKB-EC"/>
</dbReference>
<evidence type="ECO:0000256" key="1">
    <source>
        <dbReference type="ARBA" id="ARBA00012418"/>
    </source>
</evidence>
<geneLocation type="plastid" evidence="10"/>
<proteinExistence type="inferred from homology"/>
<dbReference type="HAMAP" id="MF_01324">
    <property type="entry name" value="RNApol_bact_RpoC2"/>
    <property type="match status" value="1"/>
</dbReference>
<dbReference type="PANTHER" id="PTHR19376">
    <property type="entry name" value="DNA-DIRECTED RNA POLYMERASE"/>
    <property type="match status" value="1"/>
</dbReference>
<keyword evidence="7" id="KW-0804">Transcription</keyword>
<evidence type="ECO:0000256" key="2">
    <source>
        <dbReference type="ARBA" id="ARBA00022478"/>
    </source>
</evidence>
<dbReference type="Pfam" id="PF04998">
    <property type="entry name" value="RNA_pol_Rpb1_5"/>
    <property type="match status" value="2"/>
</dbReference>
<dbReference type="Gene3D" id="1.10.274.100">
    <property type="entry name" value="RNA polymerase Rpb1, domain 3"/>
    <property type="match status" value="1"/>
</dbReference>
<dbReference type="NCBIfam" id="TIGR02388">
    <property type="entry name" value="rpoC2_cyan"/>
    <property type="match status" value="1"/>
</dbReference>
<accession>A0A140JZJ5</accession>
<dbReference type="GO" id="GO:0003677">
    <property type="term" value="F:DNA binding"/>
    <property type="evidence" value="ECO:0007669"/>
    <property type="project" value="InterPro"/>
</dbReference>
<evidence type="ECO:0000313" key="10">
    <source>
        <dbReference type="EMBL" id="BAU62522.1"/>
    </source>
</evidence>
<dbReference type="Gene3D" id="1.10.132.30">
    <property type="match status" value="1"/>
</dbReference>
<evidence type="ECO:0000256" key="3">
    <source>
        <dbReference type="ARBA" id="ARBA00022679"/>
    </source>
</evidence>
<dbReference type="GO" id="GO:0006351">
    <property type="term" value="P:DNA-templated transcription"/>
    <property type="evidence" value="ECO:0007669"/>
    <property type="project" value="InterPro"/>
</dbReference>
<feature type="domain" description="RNA polymerase Rpb1" evidence="8">
    <location>
        <begin position="1422"/>
        <end position="1522"/>
    </location>
</feature>
<name>A0A140JZJ5_GYMST</name>
<keyword evidence="5" id="KW-0479">Metal-binding</keyword>
<dbReference type="Gene3D" id="1.10.1790.20">
    <property type="match status" value="1"/>
</dbReference>
<evidence type="ECO:0000256" key="6">
    <source>
        <dbReference type="ARBA" id="ARBA00022833"/>
    </source>
</evidence>
<keyword evidence="3" id="KW-0808">Transferase</keyword>
<evidence type="ECO:0000256" key="5">
    <source>
        <dbReference type="ARBA" id="ARBA00022723"/>
    </source>
</evidence>
<keyword evidence="2" id="KW-0240">DNA-directed RNA polymerase</keyword>
<dbReference type="InterPro" id="IPR038120">
    <property type="entry name" value="Rpb1_funnel_sf"/>
</dbReference>
<organism evidence="10">
    <name type="scientific">Gymnochlora stellata</name>
    <dbReference type="NCBI Taxonomy" id="67809"/>
    <lineage>
        <taxon>Eukaryota</taxon>
        <taxon>Sar</taxon>
        <taxon>Rhizaria</taxon>
        <taxon>Cercozoa</taxon>
        <taxon>Chlorarachniophyceae</taxon>
        <taxon>Gymnochlora</taxon>
    </lineage>
</organism>
<keyword evidence="10" id="KW-0934">Plastid</keyword>
<evidence type="ECO:0000256" key="4">
    <source>
        <dbReference type="ARBA" id="ARBA00022695"/>
    </source>
</evidence>
<dbReference type="SUPFAM" id="SSF64484">
    <property type="entry name" value="beta and beta-prime subunits of DNA dependent RNA-polymerase"/>
    <property type="match status" value="2"/>
</dbReference>
<dbReference type="Pfam" id="PF05000">
    <property type="entry name" value="RNA_pol_Rpb1_4"/>
    <property type="match status" value="1"/>
</dbReference>
<dbReference type="GO" id="GO:0000428">
    <property type="term" value="C:DNA-directed RNA polymerase complex"/>
    <property type="evidence" value="ECO:0007669"/>
    <property type="project" value="UniProtKB-KW"/>
</dbReference>
<dbReference type="CDD" id="cd02655">
    <property type="entry name" value="RNAP_beta'_C"/>
    <property type="match status" value="1"/>
</dbReference>
<dbReference type="InterPro" id="IPR007083">
    <property type="entry name" value="RNA_pol_Rpb1_4"/>
</dbReference>